<name>A0AAN6E635_9EURO</name>
<proteinExistence type="predicted"/>
<keyword evidence="1" id="KW-0812">Transmembrane</keyword>
<evidence type="ECO:0000313" key="2">
    <source>
        <dbReference type="EMBL" id="KAI1618810.1"/>
    </source>
</evidence>
<keyword evidence="3" id="KW-1185">Reference proteome</keyword>
<evidence type="ECO:0000313" key="3">
    <source>
        <dbReference type="Proteomes" id="UP001203852"/>
    </source>
</evidence>
<keyword evidence="1" id="KW-1133">Transmembrane helix</keyword>
<organism evidence="2 3">
    <name type="scientific">Exophiala viscosa</name>
    <dbReference type="NCBI Taxonomy" id="2486360"/>
    <lineage>
        <taxon>Eukaryota</taxon>
        <taxon>Fungi</taxon>
        <taxon>Dikarya</taxon>
        <taxon>Ascomycota</taxon>
        <taxon>Pezizomycotina</taxon>
        <taxon>Eurotiomycetes</taxon>
        <taxon>Chaetothyriomycetidae</taxon>
        <taxon>Chaetothyriales</taxon>
        <taxon>Herpotrichiellaceae</taxon>
        <taxon>Exophiala</taxon>
    </lineage>
</organism>
<gene>
    <name evidence="2" type="ORF">EDD36DRAFT_43278</name>
</gene>
<sequence length="83" mass="9288">MAVDHSRCPPFSLSLFYECRSLTIFKGYSSASTILGCLAILLVPIPFIPERSGTTLRAKSPFARQHMDDDDEISTMLSHRPSR</sequence>
<dbReference type="Proteomes" id="UP001203852">
    <property type="component" value="Unassembled WGS sequence"/>
</dbReference>
<keyword evidence="1" id="KW-0472">Membrane</keyword>
<dbReference type="AlphaFoldDB" id="A0AAN6E635"/>
<reference evidence="2" key="1">
    <citation type="journal article" date="2022" name="bioRxiv">
        <title>Deciphering the potential niche of two novel black yeast fungi from a biological soil crust based on their genomes, phenotypes, and melanin regulation.</title>
        <authorList>
            <consortium name="DOE Joint Genome Institute"/>
            <person name="Carr E.C."/>
            <person name="Barton Q."/>
            <person name="Grambo S."/>
            <person name="Sullivan M."/>
            <person name="Renfro C.M."/>
            <person name="Kuo A."/>
            <person name="Pangilinan J."/>
            <person name="Lipzen A."/>
            <person name="Keymanesh K."/>
            <person name="Savage E."/>
            <person name="Barry K."/>
            <person name="Grigoriev I.V."/>
            <person name="Riekhof W.R."/>
            <person name="Harris S.S."/>
        </authorList>
    </citation>
    <scope>NUCLEOTIDE SEQUENCE</scope>
    <source>
        <strain evidence="2">JF 03-4F</strain>
    </source>
</reference>
<feature type="transmembrane region" description="Helical" evidence="1">
    <location>
        <begin position="30"/>
        <end position="49"/>
    </location>
</feature>
<accession>A0AAN6E635</accession>
<comment type="caution">
    <text evidence="2">The sequence shown here is derived from an EMBL/GenBank/DDBJ whole genome shotgun (WGS) entry which is preliminary data.</text>
</comment>
<protein>
    <submittedName>
        <fullName evidence="2">Uncharacterized protein</fullName>
    </submittedName>
</protein>
<dbReference type="EMBL" id="MU404350">
    <property type="protein sequence ID" value="KAI1618810.1"/>
    <property type="molecule type" value="Genomic_DNA"/>
</dbReference>
<evidence type="ECO:0000256" key="1">
    <source>
        <dbReference type="SAM" id="Phobius"/>
    </source>
</evidence>